<feature type="signal peptide" evidence="1">
    <location>
        <begin position="1"/>
        <end position="21"/>
    </location>
</feature>
<reference evidence="2 3" key="1">
    <citation type="journal article" date="2023" name="Hortic Res">
        <title>Pangenome of water caltrop reveals structural variations and asymmetric subgenome divergence after allopolyploidization.</title>
        <authorList>
            <person name="Zhang X."/>
            <person name="Chen Y."/>
            <person name="Wang L."/>
            <person name="Yuan Y."/>
            <person name="Fang M."/>
            <person name="Shi L."/>
            <person name="Lu R."/>
            <person name="Comes H.P."/>
            <person name="Ma Y."/>
            <person name="Chen Y."/>
            <person name="Huang G."/>
            <person name="Zhou Y."/>
            <person name="Zheng Z."/>
            <person name="Qiu Y."/>
        </authorList>
    </citation>
    <scope>NUCLEOTIDE SEQUENCE [LARGE SCALE GENOMIC DNA]</scope>
    <source>
        <tissue evidence="2">Roots</tissue>
    </source>
</reference>
<organism evidence="2 3">
    <name type="scientific">Trapa incisa</name>
    <dbReference type="NCBI Taxonomy" id="236973"/>
    <lineage>
        <taxon>Eukaryota</taxon>
        <taxon>Viridiplantae</taxon>
        <taxon>Streptophyta</taxon>
        <taxon>Embryophyta</taxon>
        <taxon>Tracheophyta</taxon>
        <taxon>Spermatophyta</taxon>
        <taxon>Magnoliopsida</taxon>
        <taxon>eudicotyledons</taxon>
        <taxon>Gunneridae</taxon>
        <taxon>Pentapetalae</taxon>
        <taxon>rosids</taxon>
        <taxon>malvids</taxon>
        <taxon>Myrtales</taxon>
        <taxon>Lythraceae</taxon>
        <taxon>Trapa</taxon>
    </lineage>
</organism>
<proteinExistence type="predicted"/>
<evidence type="ECO:0000256" key="1">
    <source>
        <dbReference type="SAM" id="SignalP"/>
    </source>
</evidence>
<dbReference type="AlphaFoldDB" id="A0AAN7JGJ4"/>
<dbReference type="PANTHER" id="PTHR33265">
    <property type="entry name" value="AVR9/CF-9 RAPIDLY ELICITED PROTEIN-RELATED"/>
    <property type="match status" value="1"/>
</dbReference>
<dbReference type="InterPro" id="IPR008480">
    <property type="entry name" value="DUF761_pln"/>
</dbReference>
<accession>A0AAN7JGJ4</accession>
<protein>
    <recommendedName>
        <fullName evidence="4">Cotton fiber protein</fullName>
    </recommendedName>
</protein>
<evidence type="ECO:0000313" key="2">
    <source>
        <dbReference type="EMBL" id="KAK4741623.1"/>
    </source>
</evidence>
<sequence>MSGVGGRCRAWSLLRLTLLWARKGCLFRRRLMMELSLVPKFLKKMGCVRNTRVDRIGFMGEREFSFDKTPVVHVKRHRPHSMRFLIPRFFPCVDHEIDLGYDSFGEGIGVEADGCESISDTARKSFIGDGGGQLPESDDDDVEEEAMIDGLHGIDLRAEEFIAKFYEQMRLERQLSYLQSRQ</sequence>
<dbReference type="EMBL" id="JAXIOK010000024">
    <property type="protein sequence ID" value="KAK4741623.1"/>
    <property type="molecule type" value="Genomic_DNA"/>
</dbReference>
<dbReference type="Proteomes" id="UP001345219">
    <property type="component" value="Chromosome 19"/>
</dbReference>
<evidence type="ECO:0000313" key="3">
    <source>
        <dbReference type="Proteomes" id="UP001345219"/>
    </source>
</evidence>
<gene>
    <name evidence="2" type="ORF">SAY87_025211</name>
</gene>
<keyword evidence="1" id="KW-0732">Signal</keyword>
<evidence type="ECO:0008006" key="4">
    <source>
        <dbReference type="Google" id="ProtNLM"/>
    </source>
</evidence>
<name>A0AAN7JGJ4_9MYRT</name>
<dbReference type="PANTHER" id="PTHR33265:SF5">
    <property type="entry name" value="COTTON FIBER PROTEIN"/>
    <property type="match status" value="1"/>
</dbReference>
<keyword evidence="3" id="KW-1185">Reference proteome</keyword>
<feature type="chain" id="PRO_5042834740" description="Cotton fiber protein" evidence="1">
    <location>
        <begin position="22"/>
        <end position="182"/>
    </location>
</feature>
<comment type="caution">
    <text evidence="2">The sequence shown here is derived from an EMBL/GenBank/DDBJ whole genome shotgun (WGS) entry which is preliminary data.</text>
</comment>
<dbReference type="Pfam" id="PF05553">
    <property type="entry name" value="DUF761"/>
    <property type="match status" value="1"/>
</dbReference>